<keyword evidence="1" id="KW-0175">Coiled coil</keyword>
<evidence type="ECO:0000256" key="1">
    <source>
        <dbReference type="SAM" id="Coils"/>
    </source>
</evidence>
<evidence type="ECO:0008006" key="6">
    <source>
        <dbReference type="Google" id="ProtNLM"/>
    </source>
</evidence>
<dbReference type="Pfam" id="PF13598">
    <property type="entry name" value="DUF4139"/>
    <property type="match status" value="1"/>
</dbReference>
<dbReference type="EMBL" id="KB199905">
    <property type="protein sequence ID" value="ESP04072.1"/>
    <property type="molecule type" value="Genomic_DNA"/>
</dbReference>
<feature type="domain" description="DUF4139" evidence="2">
    <location>
        <begin position="237"/>
        <end position="693"/>
    </location>
</feature>
<dbReference type="InterPro" id="IPR037291">
    <property type="entry name" value="DUF4139"/>
</dbReference>
<dbReference type="AlphaFoldDB" id="V4BE81"/>
<dbReference type="Pfam" id="PF13600">
    <property type="entry name" value="DUF4140"/>
    <property type="match status" value="1"/>
</dbReference>
<dbReference type="PANTHER" id="PTHR31005:SF8">
    <property type="entry name" value="DUF4139 DOMAIN-CONTAINING PROTEIN"/>
    <property type="match status" value="1"/>
</dbReference>
<sequence length="707" mass="79633">MSDEKVEVSSEDVKPIVSEDQVEEELMFLSPECPVRKITVYADRAEVCRIINAKPKKGINEIILKNLPACIDGDSIRVEGKGEATIEEVSYQVKYIPKDQADLNEKQKELKALEVELKKEKEDLASVLSLVKQQWEVLNNFAKSATAGIPLQESDRMETILNESYFAGITKFLSLYKSEGSILEDSRITLERKIEDVNNRIAANHKNIGQIFNRTAEEESRECTIVIDAKTEVPVELDVSYVVTDASWVPSYDIRMFTSEGVMKIMYYGQIQQSTGEDWNDAKIFLSTASPSIGGTVPDLESVVLSLRDKYRPVAKGFSLFSAKKVAAPRPVLRSQFDEYDPTVEDAYFSSAPMMDFSVAQHVFCIRGGSPKVLGRSRKLKSKSSAIYGDEEDENMYELLCKNVQMSVVQPVMCLSVTQLINVKIVMDLFFPALCWCNDLGKVKLQVFPVMYSNSFSNQNRLMSCVPPPPPPPAAACMTMARTKVAETTTSTSYEIARISTIPSDSIQHKVSVGIIDLKPRLEYITVPKKVPRAFLTAKLTNTSQFTLLPGPTSIFLDNSFVAKADLKSVSPQEEFECSLGVDPSVRVIYKPLKKFQETTGFISKQRSMMHQQDIEVKNTHEYAIKILIKDNLPQTGVDKIKVNLLEPAIDLKHPEKNKDTRLNTKQNHIEWDLDVGKQETKTVTLKYSLEYPANEEIDHTERMFEN</sequence>
<dbReference type="InterPro" id="IPR011935">
    <property type="entry name" value="CHP02231"/>
</dbReference>
<dbReference type="RefSeq" id="XP_009045554.1">
    <property type="nucleotide sequence ID" value="XM_009047306.1"/>
</dbReference>
<dbReference type="OrthoDB" id="10068793at2759"/>
<dbReference type="PANTHER" id="PTHR31005">
    <property type="entry name" value="DUF4139 DOMAIN-CONTAINING PROTEIN"/>
    <property type="match status" value="1"/>
</dbReference>
<organism evidence="4 5">
    <name type="scientific">Lottia gigantea</name>
    <name type="common">Giant owl limpet</name>
    <dbReference type="NCBI Taxonomy" id="225164"/>
    <lineage>
        <taxon>Eukaryota</taxon>
        <taxon>Metazoa</taxon>
        <taxon>Spiralia</taxon>
        <taxon>Lophotrochozoa</taxon>
        <taxon>Mollusca</taxon>
        <taxon>Gastropoda</taxon>
        <taxon>Patellogastropoda</taxon>
        <taxon>Lottioidea</taxon>
        <taxon>Lottiidae</taxon>
        <taxon>Lottia</taxon>
    </lineage>
</organism>
<proteinExistence type="predicted"/>
<dbReference type="InterPro" id="IPR025554">
    <property type="entry name" value="DUF4140"/>
</dbReference>
<dbReference type="KEGG" id="lgi:LOTGIDRAFT_230318"/>
<dbReference type="HOGENOM" id="CLU_010457_2_0_1"/>
<keyword evidence="5" id="KW-1185">Reference proteome</keyword>
<dbReference type="CTD" id="20248265"/>
<dbReference type="NCBIfam" id="TIGR02231">
    <property type="entry name" value="mucoidy inhibitor MuiA family protein"/>
    <property type="match status" value="2"/>
</dbReference>
<protein>
    <recommendedName>
        <fullName evidence="6">DUF4139 domain-containing protein</fullName>
    </recommendedName>
</protein>
<accession>V4BE81</accession>
<name>V4BE81_LOTGI</name>
<evidence type="ECO:0000313" key="4">
    <source>
        <dbReference type="EMBL" id="ESP04072.1"/>
    </source>
</evidence>
<gene>
    <name evidence="4" type="ORF">LOTGIDRAFT_230318</name>
</gene>
<evidence type="ECO:0000259" key="2">
    <source>
        <dbReference type="Pfam" id="PF13598"/>
    </source>
</evidence>
<dbReference type="OMA" id="PCALWRP"/>
<reference evidence="4 5" key="1">
    <citation type="journal article" date="2013" name="Nature">
        <title>Insights into bilaterian evolution from three spiralian genomes.</title>
        <authorList>
            <person name="Simakov O."/>
            <person name="Marletaz F."/>
            <person name="Cho S.J."/>
            <person name="Edsinger-Gonzales E."/>
            <person name="Havlak P."/>
            <person name="Hellsten U."/>
            <person name="Kuo D.H."/>
            <person name="Larsson T."/>
            <person name="Lv J."/>
            <person name="Arendt D."/>
            <person name="Savage R."/>
            <person name="Osoegawa K."/>
            <person name="de Jong P."/>
            <person name="Grimwood J."/>
            <person name="Chapman J.A."/>
            <person name="Shapiro H."/>
            <person name="Aerts A."/>
            <person name="Otillar R.P."/>
            <person name="Terry A.Y."/>
            <person name="Boore J.L."/>
            <person name="Grigoriev I.V."/>
            <person name="Lindberg D.R."/>
            <person name="Seaver E.C."/>
            <person name="Weisblat D.A."/>
            <person name="Putnam N.H."/>
            <person name="Rokhsar D.S."/>
        </authorList>
    </citation>
    <scope>NUCLEOTIDE SEQUENCE [LARGE SCALE GENOMIC DNA]</scope>
</reference>
<dbReference type="GeneID" id="20248265"/>
<dbReference type="Proteomes" id="UP000030746">
    <property type="component" value="Unassembled WGS sequence"/>
</dbReference>
<feature type="domain" description="DUF4140" evidence="3">
    <location>
        <begin position="38"/>
        <end position="133"/>
    </location>
</feature>
<evidence type="ECO:0000313" key="5">
    <source>
        <dbReference type="Proteomes" id="UP000030746"/>
    </source>
</evidence>
<feature type="coiled-coil region" evidence="1">
    <location>
        <begin position="96"/>
        <end position="130"/>
    </location>
</feature>
<evidence type="ECO:0000259" key="3">
    <source>
        <dbReference type="Pfam" id="PF13600"/>
    </source>
</evidence>